<keyword evidence="1" id="KW-0812">Transmembrane</keyword>
<proteinExistence type="predicted"/>
<comment type="caution">
    <text evidence="2">The sequence shown here is derived from an EMBL/GenBank/DDBJ whole genome shotgun (WGS) entry which is preliminary data.</text>
</comment>
<keyword evidence="3" id="KW-1185">Reference proteome</keyword>
<dbReference type="AlphaFoldDB" id="A0A7K0CIB3"/>
<dbReference type="RefSeq" id="WP_153452671.1">
    <property type="nucleotide sequence ID" value="NZ_WEGJ01000010.1"/>
</dbReference>
<protein>
    <recommendedName>
        <fullName evidence="4">DUF2178 domain-containing protein</fullName>
    </recommendedName>
</protein>
<keyword evidence="1" id="KW-0472">Membrane</keyword>
<feature type="transmembrane region" description="Helical" evidence="1">
    <location>
        <begin position="15"/>
        <end position="32"/>
    </location>
</feature>
<keyword evidence="1" id="KW-1133">Transmembrane helix</keyword>
<feature type="transmembrane region" description="Helical" evidence="1">
    <location>
        <begin position="38"/>
        <end position="56"/>
    </location>
</feature>
<evidence type="ECO:0008006" key="4">
    <source>
        <dbReference type="Google" id="ProtNLM"/>
    </source>
</evidence>
<name>A0A7K0CIB3_9ACTN</name>
<dbReference type="EMBL" id="WEGJ01000010">
    <property type="protein sequence ID" value="MQY13083.1"/>
    <property type="molecule type" value="Genomic_DNA"/>
</dbReference>
<accession>A0A7K0CIB3</accession>
<feature type="transmembrane region" description="Helical" evidence="1">
    <location>
        <begin position="111"/>
        <end position="132"/>
    </location>
</feature>
<evidence type="ECO:0000313" key="2">
    <source>
        <dbReference type="EMBL" id="MQY13083.1"/>
    </source>
</evidence>
<gene>
    <name evidence="2" type="ORF">SRB5_32230</name>
</gene>
<sequence>MSTERRTRVRGRRRWIPVIWCCHGGVYVAVFLARGRPLPAALTAAFVALVAVGLAFEMRGPIATQPRLLGWEQDERQQRIHQQAMALVGYATVAGVAIAGFVATLTHAAAAFWPMLALVALIAVYGVGLAVFRRWT</sequence>
<reference evidence="2 3" key="1">
    <citation type="submission" date="2019-10" db="EMBL/GenBank/DDBJ databases">
        <title>Streptomyces smaragdinus sp. nov. and Streptomyces fabii sp. nov., isolated from the gut of fungus growing-termite Macrotermes natalensis.</title>
        <authorList>
            <person name="Schwitalla J."/>
            <person name="Benndorf R."/>
            <person name="Martin K."/>
            <person name="De Beer W."/>
            <person name="Kaster A.-K."/>
            <person name="Vollmers J."/>
            <person name="Poulsen M."/>
            <person name="Beemelmanns C."/>
        </authorList>
    </citation>
    <scope>NUCLEOTIDE SEQUENCE [LARGE SCALE GENOMIC DNA]</scope>
    <source>
        <strain evidence="2 3">RB5</strain>
    </source>
</reference>
<feature type="transmembrane region" description="Helical" evidence="1">
    <location>
        <begin position="84"/>
        <end position="105"/>
    </location>
</feature>
<organism evidence="2 3">
    <name type="scientific">Streptomyces smaragdinus</name>
    <dbReference type="NCBI Taxonomy" id="2585196"/>
    <lineage>
        <taxon>Bacteria</taxon>
        <taxon>Bacillati</taxon>
        <taxon>Actinomycetota</taxon>
        <taxon>Actinomycetes</taxon>
        <taxon>Kitasatosporales</taxon>
        <taxon>Streptomycetaceae</taxon>
        <taxon>Streptomyces</taxon>
    </lineage>
</organism>
<evidence type="ECO:0000256" key="1">
    <source>
        <dbReference type="SAM" id="Phobius"/>
    </source>
</evidence>
<evidence type="ECO:0000313" key="3">
    <source>
        <dbReference type="Proteomes" id="UP000466345"/>
    </source>
</evidence>
<dbReference type="Proteomes" id="UP000466345">
    <property type="component" value="Unassembled WGS sequence"/>
</dbReference>